<feature type="region of interest" description="Disordered" evidence="1">
    <location>
        <begin position="1"/>
        <end position="25"/>
    </location>
</feature>
<dbReference type="EMBL" id="JAULUE010002065">
    <property type="protein sequence ID" value="KAK5878397.1"/>
    <property type="molecule type" value="Genomic_DNA"/>
</dbReference>
<comment type="caution">
    <text evidence="2">The sequence shown here is derived from an EMBL/GenBank/DDBJ whole genome shotgun (WGS) entry which is preliminary data.</text>
</comment>
<protein>
    <submittedName>
        <fullName evidence="2">Uncharacterized protein</fullName>
    </submittedName>
</protein>
<proteinExistence type="predicted"/>
<evidence type="ECO:0000313" key="3">
    <source>
        <dbReference type="Proteomes" id="UP001335648"/>
    </source>
</evidence>
<evidence type="ECO:0000313" key="2">
    <source>
        <dbReference type="EMBL" id="KAK5878397.1"/>
    </source>
</evidence>
<accession>A0AAN8B5F0</accession>
<keyword evidence="3" id="KW-1185">Reference proteome</keyword>
<dbReference type="AlphaFoldDB" id="A0AAN8B5F0"/>
<dbReference type="Proteomes" id="UP001335648">
    <property type="component" value="Unassembled WGS sequence"/>
</dbReference>
<evidence type="ECO:0000256" key="1">
    <source>
        <dbReference type="SAM" id="MobiDB-lite"/>
    </source>
</evidence>
<organism evidence="2 3">
    <name type="scientific">Champsocephalus esox</name>
    <name type="common">pike icefish</name>
    <dbReference type="NCBI Taxonomy" id="159716"/>
    <lineage>
        <taxon>Eukaryota</taxon>
        <taxon>Metazoa</taxon>
        <taxon>Chordata</taxon>
        <taxon>Craniata</taxon>
        <taxon>Vertebrata</taxon>
        <taxon>Euteleostomi</taxon>
        <taxon>Actinopterygii</taxon>
        <taxon>Neopterygii</taxon>
        <taxon>Teleostei</taxon>
        <taxon>Neoteleostei</taxon>
        <taxon>Acanthomorphata</taxon>
        <taxon>Eupercaria</taxon>
        <taxon>Perciformes</taxon>
        <taxon>Notothenioidei</taxon>
        <taxon>Channichthyidae</taxon>
        <taxon>Champsocephalus</taxon>
    </lineage>
</organism>
<sequence length="69" mass="7250">MNPSSPGVSSPENIPASLRSDAAGQVQTELTFTEAGVNMNASLTCNKYSRVETGGYARSMRDEGLRAGL</sequence>
<reference evidence="2 3" key="1">
    <citation type="journal article" date="2023" name="Mol. Biol. Evol.">
        <title>Genomics of Secondarily Temperate Adaptation in the Only Non-Antarctic Icefish.</title>
        <authorList>
            <person name="Rivera-Colon A.G."/>
            <person name="Rayamajhi N."/>
            <person name="Minhas B.F."/>
            <person name="Madrigal G."/>
            <person name="Bilyk K.T."/>
            <person name="Yoon V."/>
            <person name="Hune M."/>
            <person name="Gregory S."/>
            <person name="Cheng C.H.C."/>
            <person name="Catchen J.M."/>
        </authorList>
    </citation>
    <scope>NUCLEOTIDE SEQUENCE [LARGE SCALE GENOMIC DNA]</scope>
    <source>
        <strain evidence="2">JC2023a</strain>
    </source>
</reference>
<name>A0AAN8B5F0_9TELE</name>
<gene>
    <name evidence="2" type="ORF">CesoFtcFv8_023808</name>
</gene>
<feature type="compositionally biased region" description="Polar residues" evidence="1">
    <location>
        <begin position="1"/>
        <end position="12"/>
    </location>
</feature>